<dbReference type="GO" id="GO:0034993">
    <property type="term" value="C:meiotic nuclear membrane microtubule tethering complex"/>
    <property type="evidence" value="ECO:0007669"/>
    <property type="project" value="TreeGrafter"/>
</dbReference>
<evidence type="ECO:0000256" key="4">
    <source>
        <dbReference type="ARBA" id="ARBA00022989"/>
    </source>
</evidence>
<reference evidence="9" key="2">
    <citation type="submission" date="2020-11" db="EMBL/GenBank/DDBJ databases">
        <authorList>
            <person name="McCartney M.A."/>
            <person name="Auch B."/>
            <person name="Kono T."/>
            <person name="Mallez S."/>
            <person name="Becker A."/>
            <person name="Gohl D.M."/>
            <person name="Silverstein K.A.T."/>
            <person name="Koren S."/>
            <person name="Bechman K.B."/>
            <person name="Herman A."/>
            <person name="Abrahante J.E."/>
            <person name="Garbe J."/>
        </authorList>
    </citation>
    <scope>NUCLEOTIDE SEQUENCE</scope>
    <source>
        <strain evidence="9">Duluth1</strain>
        <tissue evidence="9">Whole animal</tissue>
    </source>
</reference>
<feature type="domain" description="Nesprin-1 spectrin repeats region" evidence="8">
    <location>
        <begin position="3917"/>
        <end position="4016"/>
    </location>
</feature>
<dbReference type="GO" id="GO:0005737">
    <property type="term" value="C:cytoplasm"/>
    <property type="evidence" value="ECO:0007669"/>
    <property type="project" value="TreeGrafter"/>
</dbReference>
<evidence type="ECO:0000313" key="10">
    <source>
        <dbReference type="Proteomes" id="UP000828390"/>
    </source>
</evidence>
<dbReference type="Proteomes" id="UP000828390">
    <property type="component" value="Unassembled WGS sequence"/>
</dbReference>
<feature type="coiled-coil region" evidence="6">
    <location>
        <begin position="1928"/>
        <end position="1955"/>
    </location>
</feature>
<feature type="coiled-coil region" evidence="6">
    <location>
        <begin position="1590"/>
        <end position="1617"/>
    </location>
</feature>
<dbReference type="CDD" id="cd00176">
    <property type="entry name" value="SPEC"/>
    <property type="match status" value="15"/>
</dbReference>
<name>A0A9D4QXD1_DREPO</name>
<protein>
    <recommendedName>
        <fullName evidence="8">Nesprin-1 spectrin repeats region domain-containing protein</fullName>
    </recommendedName>
</protein>
<gene>
    <name evidence="9" type="ORF">DPMN_088541</name>
</gene>
<evidence type="ECO:0000256" key="2">
    <source>
        <dbReference type="ARBA" id="ARBA00022692"/>
    </source>
</evidence>
<feature type="coiled-coil region" evidence="6">
    <location>
        <begin position="3522"/>
        <end position="3553"/>
    </location>
</feature>
<feature type="coiled-coil region" evidence="6">
    <location>
        <begin position="2506"/>
        <end position="2543"/>
    </location>
</feature>
<evidence type="ECO:0000256" key="5">
    <source>
        <dbReference type="ARBA" id="ARBA00023136"/>
    </source>
</evidence>
<feature type="coiled-coil region" evidence="6">
    <location>
        <begin position="853"/>
        <end position="880"/>
    </location>
</feature>
<proteinExistence type="predicted"/>
<evidence type="ECO:0000256" key="1">
    <source>
        <dbReference type="ARBA" id="ARBA00004370"/>
    </source>
</evidence>
<feature type="non-terminal residue" evidence="9">
    <location>
        <position position="4040"/>
    </location>
</feature>
<dbReference type="InterPro" id="IPR052403">
    <property type="entry name" value="LINC-complex_assoc"/>
</dbReference>
<evidence type="ECO:0000256" key="7">
    <source>
        <dbReference type="SAM" id="MobiDB-lite"/>
    </source>
</evidence>
<feature type="coiled-coil region" evidence="6">
    <location>
        <begin position="2885"/>
        <end position="2947"/>
    </location>
</feature>
<feature type="coiled-coil region" evidence="6">
    <location>
        <begin position="2080"/>
        <end position="2114"/>
    </location>
</feature>
<keyword evidence="3" id="KW-0677">Repeat</keyword>
<dbReference type="InterPro" id="IPR002017">
    <property type="entry name" value="Spectrin_repeat"/>
</dbReference>
<comment type="caution">
    <text evidence="9">The sequence shown here is derived from an EMBL/GenBank/DDBJ whole genome shotgun (WGS) entry which is preliminary data.</text>
</comment>
<keyword evidence="10" id="KW-1185">Reference proteome</keyword>
<keyword evidence="2" id="KW-0812">Transmembrane</keyword>
<reference evidence="9" key="1">
    <citation type="journal article" date="2019" name="bioRxiv">
        <title>The Genome of the Zebra Mussel, Dreissena polymorpha: A Resource for Invasive Species Research.</title>
        <authorList>
            <person name="McCartney M.A."/>
            <person name="Auch B."/>
            <person name="Kono T."/>
            <person name="Mallez S."/>
            <person name="Zhang Y."/>
            <person name="Obille A."/>
            <person name="Becker A."/>
            <person name="Abrahante J.E."/>
            <person name="Garbe J."/>
            <person name="Badalamenti J.P."/>
            <person name="Herman A."/>
            <person name="Mangelson H."/>
            <person name="Liachko I."/>
            <person name="Sullivan S."/>
            <person name="Sone E.D."/>
            <person name="Koren S."/>
            <person name="Silverstein K.A.T."/>
            <person name="Beckman K.B."/>
            <person name="Gohl D.M."/>
        </authorList>
    </citation>
    <scope>NUCLEOTIDE SEQUENCE</scope>
    <source>
        <strain evidence="9">Duluth1</strain>
        <tissue evidence="9">Whole animal</tissue>
    </source>
</reference>
<dbReference type="GO" id="GO:0007097">
    <property type="term" value="P:nuclear migration"/>
    <property type="evidence" value="ECO:0007669"/>
    <property type="project" value="TreeGrafter"/>
</dbReference>
<dbReference type="GO" id="GO:0051015">
    <property type="term" value="F:actin filament binding"/>
    <property type="evidence" value="ECO:0007669"/>
    <property type="project" value="TreeGrafter"/>
</dbReference>
<feature type="coiled-coil region" evidence="6">
    <location>
        <begin position="3598"/>
        <end position="3625"/>
    </location>
</feature>
<dbReference type="Pfam" id="PF00435">
    <property type="entry name" value="Spectrin"/>
    <property type="match status" value="14"/>
</dbReference>
<feature type="coiled-coil region" evidence="6">
    <location>
        <begin position="1238"/>
        <end position="1293"/>
    </location>
</feature>
<feature type="coiled-coil region" evidence="6">
    <location>
        <begin position="1065"/>
        <end position="1140"/>
    </location>
</feature>
<evidence type="ECO:0000256" key="3">
    <source>
        <dbReference type="ARBA" id="ARBA00022737"/>
    </source>
</evidence>
<accession>A0A9D4QXD1</accession>
<sequence length="4040" mass="465876">MEDEVKAKYEKAAADASERQNMLNGALRHRQNFYSSLGEFEKWIKKTQRKLDTSSEIYSDEVGETLAKLKALQKECDENEPTFEQLCAEFKELLANCNDDEAAILRDKFDRVMGGYTKIEDTLKSHKEVCEKWDQYQSSHKDAQARLKTLQAKLENPNIKEDEVAKINEEVKALRAEMGEWDNQVDALDELMATSQLTIKDRATQRTLHFGTELQALDSLCDSVLFNSSQKKERISELAELWKKFEAKQAQLVEKLEDVGDRVETAVVPQSSLQGVKDLVREIEDARDDVFAYNPEYEQLRELGRQIMQADPSRSTAVQGGLSKVNKSWDGVQALIGEKLNHYTGVANAWQAYNDLKQGVLRTLDDVTPLVESDIAFSTQPEVKKALDQHKNAEFELHANQSQLDQMNARGLQLLEELKRVPDFDVAVLAQEQDMVNHRWETSNAAIDEHKQNLEAQLICWDQVQSGKEELESWVNTMVTKLDDSLKNFDDAVTVESCLMKFKEEAPYFQEVLNDMTQKINDLKEMNRDEDIPQLVAEQRRLQAQFDKATSLANQLEGVMANFTDERVNLQREIEAETEWLHEMKDRLGKCDDVSGTDEDIVQRLENCKYDLFHGRRYLKRWPNIKRTSPALMDKASAMQAKFPSAETSNLAKDASVLNKKFDSVVGRAATAALAQRLPWRKSIGVVTLAGDRYSVEAKLATIKELINSAGEGEQRKNLAAEKIEALKAVLPKGRQAELEKQKKQAEAEWQTLCNAMQDTQVKLESSIDQWQAYDKECDTLSQWLKDTEARVRNEATLQPDLPSKVEQFELFKSLAEDVVAHQPDFETVRDSAQDISRSTGDGRTASFAATLVNRYQTLAASVEEQVEKCEQNIADHESYLQRYKECLEWIEAQQQDLEDCVDMPQDNEMLDAKLTTMSTLTSSTDSGLGTFNSALESGERLYPNTSNEGREAIRRDLRSLRDKWESYNDNLNETQRKLETSRMQWSTFDENFEQLEKWVADSAEQLKHEDSEPKNTLQEKKAALQHYRTRCQDIMSHQSMLDSISDKGSALASTKAKDKLNKLRAKYGALCQAAEAKVKTAENEVDQHQKLQDLHQQCRDWMAGTKDKLAVCAEASGDRQALQNRLDKVEDLVKSMREGEAKVKAVHVQGEKSIPQTGPQGQKVIRKDLEGLTEDWNALDQRMKNTKENLQHALQALTAYDGSCEQLNKWLRECEMAVKDIDLKRTLGDKQGQVERLKKMQQEVNARQRHFDELQDMVAHMQGADTRLVNYSSQLNSRYEALKTNLRDAINRWQDYVREHQAYATNYAECTEWVDTLQRRQEVCANMAGDRADVEDRLTKLQELGAEKEQGAKRIHHTVESGEKLYPSTSAEGREIIRQELRTLRDQWEQVCDQLSDTQRKLESCLVQWSSYDENYEQLQKWLLDTEVQLKEDTDMKATLPDKKAQLQNHRVLHQDILSRQHILDNLTEKATSLSHSSPVAKVNKFVDESVAKYSKLCTQSKAMLEKFEVAVKDHQQYQDAYQDCHDWLNSSRDKVEACADTSGDRVSITNKLERLREFSSHVGEGEKKLRLTQELCQKTSKNTSMPGCEVLRREMDHLQSEWQDYTARIHQAEEDLDHAMLQWGDFETKFDHCSHWLKNMEQQVKSYELKSTLPEKKAQVDKFKKQREEILTHQPDFDKFTDDAQNLMHTSADVRLSTQVSQLTNRYRGLLSLIKDLIGKWDKYAQDHQAFENRYAEFRNWLAQAEEKLDSCQQPAADQDTMEEKKAMIQMMIAEKEHGLQRLNSAIEAGEKLYPDTAAAGRENVRQSLRTAKEDWERLFSTLSDTQRRVDNFLLQWSSYAEGQDQLVRWLGDTEATLQGDMDMKNTLQEKRMQLQNNRSLLQDIASHQRIMDSVVEKAQGVLKSTSNPEVADFIKDISSRYEQLAQHAKSQIQRSEQSVRDHQEHHDALQAAVDWLTLMKDRLSTCSDTSGDRHTLQNKLDRVKELASTLPEGEAKVRLCEQCSERAMESTGLKGRQMIQQELDVLRLDWEDYAVKLTSLQDSLEKAVHHWGQYDDQYGIISQWVKDMERKVKDFPLKSTLEEKQEQLKKYQDLMQEIKSRQREVDRFSDESQTLMQITGETRVNTSISQLTSRYQALTMAVKDILKKCEQNVADHKSYRDKSHECGVWLANAKERFADNADTSGSRQELEERLERIQELIAERDTGFARLNQAIEAGETLYPNTATEGRERVRQELRQHKLNWESLFDDLSSAQRKLEVALVQWTTFDDSYGQVEQWLRDAEIQLEGQAPLRSTLEEKKSQLQNFKVLHQDVLSYQRVIDSVDDKARTLVQSSSDTQLSNFVSQTGARYSKLCSLAKERVHQYEGFVADHQQYNDAYNQCIEWLNSIREKLSLCADIAGDRHTIQNRLDKIQDILATKMEGEPKVKNIVALAEKVLPNTAPQGKDSIVRETEALRADWEAFVTALQKTKKDLENCMDQWKEFDSWYERCNSWLKEVELKVKDTELKATLKDKQTQLERLRKLQEELNGRQGDIDSLSDSAQDLVRVSTDTRVISQASQLASKYQTLKVTVKELCRRWEQYVLDHQAYTGSFEQCKSWVVAMRRKLQSQADVKGDKRSVQERIEKLQDLMADKEEGMHMLQISLDNLQIVLPNTNVAGRDNMRREMQTLQAEYDALSADLNDTRNKLDGTLSQWTVYDDSVEQLRRWLNDLENQLHLETQLQNTLQEKKLQLERVKVLQLNINSQQSTIDNLNEKAMSLQQSSATDANLNGQIRQIVEKYNRLCGNVKELQQNCERYQKNHQQYRDSYMDTIEWLSSTVDKMNACSDVRGDRTAIEAQLQKVVDIQGTLEGGRQKLDDTLARGDTVLPETSNQGQDLIREELNMLTNDFEQFDTDINELQNNLERLRDEWYTYEDEYEKLNQWIKDTESEMKADSELKSTLEEKNMLLERQHAFHEEVTNKQTTFDGLTEHAQVLLQSTTDNRVTSQLTQMSSRYTTLMAMSKDFLKRFHQHVEDHQQYAETFTEAVTWLQGSRDKLSVCADTSGDKYTIQSQLEKLQEFSVMKEEGQLLIHTAQSWGEKTMNNTSMDGREMIRQELQQLQQEWDIMISEVTDTKVMLESCLLQWTDFNDSYEQIQRRLREMEKRLRGSDPKVDLGEKKAELQRIKGIYQDVVSFEQMVESAGTKAQDLMQKSPASKASTDTSQIINKYHQIKDLAMDMLAKAEMNVAQHTAYHDACNNFVSWLRVAREKLATCSDTFGEKSAIVGKIERARALVEGLNEGAQRLTEATKSGESTLPNTSPTGQTKMRQELKSMNKDFEEFRAELMSAQEDLEECLTRWTQFEDGYLHFNNWLKETETYLRSELDFKATMEEKKGHWEQYQTFAEEIQYKQAELDHVNEKAQSLLQTNADAKTSHAITQLTTRYQGVIALSKDIVKNLATYYNNHLHYNDSHKDFCHWLSETKLHLQTVHRTAGSKEDLGSKLDNMTEMQAAMDQGHGHLRQVLECSERTLPSTNTRGCQVIRNECETAKAEYENLLTDMSQAKRGLESALTQWGDFDRSYEQFHVWLTAMEAKINSDPGLKTDLPEKRSSLEKYKALQADCLAHRELLERLEEKASNVNDARPQSRVLDLRSRYSAVATAMKEFVSRLDGQVGAHEEYRRSYIGCLDWMANTRHRLQRLSDFSGDRKSLQDRLQQIKEFKGEMRHGQDMVNNATQLGERVCMTTAPRGQEAIHKEIQTLKEDWSSFAGAVNEVESNLEVCIGNWLEMDDALSGFTHWMEKMERKMKNLNDSKSDSSRKEHMFREAEDILQEVVNKKSALEVVREKGEAVAQRSTDPRLSNNMMQLATRYQALISAAKNLVSQLSENARDHKEYNDAFDAATKWLATMADRVQECNDTAGDWHTLEDRMDTIKNITASMDEGLQKVNRVCDLAEKILPNTSSEGKRLIEQQVTELTNEWEKLNMAITDCNAMLEGVQERWNDYEEYYGSLVKWLADMENTLGMDPEPKASLVEKKTQLDKYKGTNQNRFELSSVKMG</sequence>
<dbReference type="InterPro" id="IPR057057">
    <property type="entry name" value="Spectrin_SYNE1"/>
</dbReference>
<feature type="coiled-coil region" evidence="6">
    <location>
        <begin position="2619"/>
        <end position="2810"/>
    </location>
</feature>
<keyword evidence="4" id="KW-1133">Transmembrane helix</keyword>
<dbReference type="Pfam" id="PF25034">
    <property type="entry name" value="Spectrin_SYNE1"/>
    <property type="match status" value="1"/>
</dbReference>
<evidence type="ECO:0000313" key="9">
    <source>
        <dbReference type="EMBL" id="KAH3846242.1"/>
    </source>
</evidence>
<organism evidence="9 10">
    <name type="scientific">Dreissena polymorpha</name>
    <name type="common">Zebra mussel</name>
    <name type="synonym">Mytilus polymorpha</name>
    <dbReference type="NCBI Taxonomy" id="45954"/>
    <lineage>
        <taxon>Eukaryota</taxon>
        <taxon>Metazoa</taxon>
        <taxon>Spiralia</taxon>
        <taxon>Lophotrochozoa</taxon>
        <taxon>Mollusca</taxon>
        <taxon>Bivalvia</taxon>
        <taxon>Autobranchia</taxon>
        <taxon>Heteroconchia</taxon>
        <taxon>Euheterodonta</taxon>
        <taxon>Imparidentia</taxon>
        <taxon>Neoheterodontei</taxon>
        <taxon>Myida</taxon>
        <taxon>Dreissenoidea</taxon>
        <taxon>Dreissenidae</taxon>
        <taxon>Dreissena</taxon>
    </lineage>
</organism>
<dbReference type="SUPFAM" id="SSF46966">
    <property type="entry name" value="Spectrin repeat"/>
    <property type="match status" value="31"/>
</dbReference>
<dbReference type="Gene3D" id="1.20.58.60">
    <property type="match status" value="22"/>
</dbReference>
<keyword evidence="5" id="KW-0472">Membrane</keyword>
<feature type="coiled-coil region" evidence="6">
    <location>
        <begin position="164"/>
        <end position="191"/>
    </location>
</feature>
<dbReference type="EMBL" id="JAIWYP010000003">
    <property type="protein sequence ID" value="KAH3846242.1"/>
    <property type="molecule type" value="Genomic_DNA"/>
</dbReference>
<keyword evidence="6" id="KW-0175">Coiled coil</keyword>
<dbReference type="SMART" id="SM00150">
    <property type="entry name" value="SPEC"/>
    <property type="match status" value="32"/>
</dbReference>
<evidence type="ECO:0000256" key="6">
    <source>
        <dbReference type="SAM" id="Coils"/>
    </source>
</evidence>
<dbReference type="PANTHER" id="PTHR47535">
    <property type="entry name" value="MUSCLE-SPECIFIC PROTEIN 300 KDA, ISOFORM G"/>
    <property type="match status" value="1"/>
</dbReference>
<dbReference type="GO" id="GO:0005640">
    <property type="term" value="C:nuclear outer membrane"/>
    <property type="evidence" value="ECO:0007669"/>
    <property type="project" value="TreeGrafter"/>
</dbReference>
<feature type="region of interest" description="Disordered" evidence="7">
    <location>
        <begin position="3289"/>
        <end position="3309"/>
    </location>
</feature>
<comment type="subcellular location">
    <subcellularLocation>
        <location evidence="1">Membrane</location>
    </subcellularLocation>
</comment>
<dbReference type="PANTHER" id="PTHR47535:SF7">
    <property type="entry name" value="CALMIN"/>
    <property type="match status" value="1"/>
</dbReference>
<dbReference type="InterPro" id="IPR018159">
    <property type="entry name" value="Spectrin/alpha-actinin"/>
</dbReference>
<evidence type="ECO:0000259" key="8">
    <source>
        <dbReference type="Pfam" id="PF25034"/>
    </source>
</evidence>